<reference evidence="1" key="1">
    <citation type="submission" date="2022-07" db="EMBL/GenBank/DDBJ databases">
        <title>Phylogenomic reconstructions and comparative analyses of Kickxellomycotina fungi.</title>
        <authorList>
            <person name="Reynolds N.K."/>
            <person name="Stajich J.E."/>
            <person name="Barry K."/>
            <person name="Grigoriev I.V."/>
            <person name="Crous P."/>
            <person name="Smith M.E."/>
        </authorList>
    </citation>
    <scope>NUCLEOTIDE SEQUENCE</scope>
    <source>
        <strain evidence="1">Benny 63K</strain>
    </source>
</reference>
<sequence>MSDLFGSDISDGEGSLPRTPQPAISRARGDQRQGSRTPDPQRDDGLFGSDNDDDMPRRGRPATSNDLFGSDSEAEAEAEAEDKNARNRMSSSQHSSDGDMEVDQEAEVKKVQVRVMSARVPVLPVPRSSDKFIMARTPNLLQLDSTPYTASAHEDLIAEEHNIAQKHGIKSAVTAELASAVEGILANTVRWRQVPGPGGPIRQSNARLVRWSDGSTTVAIAGESYSITEESLADANCHAAAHYSREQILQSHARLTDQWLLRPSRQSAQSRLAVSLLLGRVRAKASGDQPQDRTRSTRTRFMVVDENPDLVVRRAEVEEERRERMRRREEKIRERKEARELQTGSGYRAAYDEDREAGYASEDYHDAGLAARSRVPRRATGRPTHAAAPLPRAPARGSYADEDDDGFIVDDDDELEVGPRDEFDEEEDEEELAARRLTSAKRTDYSDESDVPARSAKPRRLVSDDEDDM</sequence>
<proteinExistence type="predicted"/>
<comment type="caution">
    <text evidence="1">The sequence shown here is derived from an EMBL/GenBank/DDBJ whole genome shotgun (WGS) entry which is preliminary data.</text>
</comment>
<protein>
    <submittedName>
        <fullName evidence="1">Paf1 complex component</fullName>
    </submittedName>
</protein>
<gene>
    <name evidence="1" type="primary">LEO1</name>
    <name evidence="1" type="ORF">LPJ66_000373</name>
</gene>
<keyword evidence="2" id="KW-1185">Reference proteome</keyword>
<organism evidence="1 2">
    <name type="scientific">Kickxella alabastrina</name>
    <dbReference type="NCBI Taxonomy" id="61397"/>
    <lineage>
        <taxon>Eukaryota</taxon>
        <taxon>Fungi</taxon>
        <taxon>Fungi incertae sedis</taxon>
        <taxon>Zoopagomycota</taxon>
        <taxon>Kickxellomycotina</taxon>
        <taxon>Kickxellomycetes</taxon>
        <taxon>Kickxellales</taxon>
        <taxon>Kickxellaceae</taxon>
        <taxon>Kickxella</taxon>
    </lineage>
</organism>
<dbReference type="Proteomes" id="UP001150581">
    <property type="component" value="Unassembled WGS sequence"/>
</dbReference>
<evidence type="ECO:0000313" key="2">
    <source>
        <dbReference type="Proteomes" id="UP001150581"/>
    </source>
</evidence>
<dbReference type="EMBL" id="JANBPG010000009">
    <property type="protein sequence ID" value="KAJ1901977.1"/>
    <property type="molecule type" value="Genomic_DNA"/>
</dbReference>
<evidence type="ECO:0000313" key="1">
    <source>
        <dbReference type="EMBL" id="KAJ1901977.1"/>
    </source>
</evidence>
<accession>A0ACC1IW51</accession>
<name>A0ACC1IW51_9FUNG</name>